<feature type="signal peptide" evidence="1">
    <location>
        <begin position="1"/>
        <end position="20"/>
    </location>
</feature>
<proteinExistence type="predicted"/>
<feature type="chain" id="PRO_5029450075" evidence="1">
    <location>
        <begin position="21"/>
        <end position="108"/>
    </location>
</feature>
<dbReference type="AlphaFoldDB" id="A0A7J5XM74"/>
<name>A0A7J5XM74_DISMA</name>
<dbReference type="Proteomes" id="UP000518266">
    <property type="component" value="Unassembled WGS sequence"/>
</dbReference>
<evidence type="ECO:0000313" key="2">
    <source>
        <dbReference type="EMBL" id="KAF3838192.1"/>
    </source>
</evidence>
<evidence type="ECO:0000313" key="3">
    <source>
        <dbReference type="Proteomes" id="UP000518266"/>
    </source>
</evidence>
<dbReference type="EMBL" id="JAAKFY010000022">
    <property type="protein sequence ID" value="KAF3838192.1"/>
    <property type="molecule type" value="Genomic_DNA"/>
</dbReference>
<evidence type="ECO:0000256" key="1">
    <source>
        <dbReference type="SAM" id="SignalP"/>
    </source>
</evidence>
<accession>A0A7J5XM74</accession>
<keyword evidence="1" id="KW-0732">Signal</keyword>
<protein>
    <submittedName>
        <fullName evidence="2">Uncharacterized protein</fullName>
    </submittedName>
</protein>
<keyword evidence="3" id="KW-1185">Reference proteome</keyword>
<comment type="caution">
    <text evidence="2">The sequence shown here is derived from an EMBL/GenBank/DDBJ whole genome shotgun (WGS) entry which is preliminary data.</text>
</comment>
<gene>
    <name evidence="2" type="ORF">F7725_009960</name>
</gene>
<sequence length="108" mass="12647">MKNFNTQYLTVLMMAVMVYAASLHSKDGTLKEIREEAIELNKTLNQDKFLCLAEEALKRNRHSESFNKTDKLIRQLFQYNRKHTNSCVLLNTNARFTLYVLLNEIVTC</sequence>
<organism evidence="2 3">
    <name type="scientific">Dissostichus mawsoni</name>
    <name type="common">Antarctic cod</name>
    <dbReference type="NCBI Taxonomy" id="36200"/>
    <lineage>
        <taxon>Eukaryota</taxon>
        <taxon>Metazoa</taxon>
        <taxon>Chordata</taxon>
        <taxon>Craniata</taxon>
        <taxon>Vertebrata</taxon>
        <taxon>Euteleostomi</taxon>
        <taxon>Actinopterygii</taxon>
        <taxon>Neopterygii</taxon>
        <taxon>Teleostei</taxon>
        <taxon>Neoteleostei</taxon>
        <taxon>Acanthomorphata</taxon>
        <taxon>Eupercaria</taxon>
        <taxon>Perciformes</taxon>
        <taxon>Notothenioidei</taxon>
        <taxon>Nototheniidae</taxon>
        <taxon>Dissostichus</taxon>
    </lineage>
</organism>
<reference evidence="2 3" key="1">
    <citation type="submission" date="2020-03" db="EMBL/GenBank/DDBJ databases">
        <title>Dissostichus mawsoni Genome sequencing and assembly.</title>
        <authorList>
            <person name="Park H."/>
        </authorList>
    </citation>
    <scope>NUCLEOTIDE SEQUENCE [LARGE SCALE GENOMIC DNA]</scope>
    <source>
        <strain evidence="2">DM0001</strain>
        <tissue evidence="2">Muscle</tissue>
    </source>
</reference>